<evidence type="ECO:0000256" key="1">
    <source>
        <dbReference type="SAM" id="MobiDB-lite"/>
    </source>
</evidence>
<accession>A0A8H4PMY9</accession>
<dbReference type="AlphaFoldDB" id="A0A8H4PMY9"/>
<reference evidence="3 4" key="1">
    <citation type="journal article" date="2020" name="Genome Biol. Evol.">
        <title>A new high-quality draft genome assembly of the Chinese cordyceps Ophiocordyceps sinensis.</title>
        <authorList>
            <person name="Shu R."/>
            <person name="Zhang J."/>
            <person name="Meng Q."/>
            <person name="Zhang H."/>
            <person name="Zhou G."/>
            <person name="Li M."/>
            <person name="Wu P."/>
            <person name="Zhao Y."/>
            <person name="Chen C."/>
            <person name="Qin Q."/>
        </authorList>
    </citation>
    <scope>NUCLEOTIDE SEQUENCE [LARGE SCALE GENOMIC DNA]</scope>
    <source>
        <strain evidence="3 4">IOZ07</strain>
    </source>
</reference>
<gene>
    <name evidence="3" type="ORF">G6O67_006402</name>
</gene>
<dbReference type="Proteomes" id="UP000557566">
    <property type="component" value="Unassembled WGS sequence"/>
</dbReference>
<evidence type="ECO:0000256" key="2">
    <source>
        <dbReference type="SAM" id="SignalP"/>
    </source>
</evidence>
<proteinExistence type="predicted"/>
<feature type="compositionally biased region" description="Low complexity" evidence="1">
    <location>
        <begin position="104"/>
        <end position="117"/>
    </location>
</feature>
<evidence type="ECO:0000313" key="3">
    <source>
        <dbReference type="EMBL" id="KAF4506304.1"/>
    </source>
</evidence>
<keyword evidence="4" id="KW-1185">Reference proteome</keyword>
<dbReference type="OrthoDB" id="2132010at2759"/>
<name>A0A8H4PMY9_9HYPO</name>
<evidence type="ECO:0000313" key="4">
    <source>
        <dbReference type="Proteomes" id="UP000557566"/>
    </source>
</evidence>
<feature type="signal peptide" evidence="2">
    <location>
        <begin position="1"/>
        <end position="18"/>
    </location>
</feature>
<sequence length="117" mass="12580">MVRLFIVCTVAFALAAYARHPTVSNFEALGAGKKDQLENAECKIDNDCRDVCCAGQINDRRRICSTEAGAFTNGKTGCVKDQANGNIRGGNVFQAHEAHEAESAESAQQAQQAKEDC</sequence>
<evidence type="ECO:0008006" key="5">
    <source>
        <dbReference type="Google" id="ProtNLM"/>
    </source>
</evidence>
<comment type="caution">
    <text evidence="3">The sequence shown here is derived from an EMBL/GenBank/DDBJ whole genome shotgun (WGS) entry which is preliminary data.</text>
</comment>
<feature type="region of interest" description="Disordered" evidence="1">
    <location>
        <begin position="98"/>
        <end position="117"/>
    </location>
</feature>
<organism evidence="3 4">
    <name type="scientific">Ophiocordyceps sinensis</name>
    <dbReference type="NCBI Taxonomy" id="72228"/>
    <lineage>
        <taxon>Eukaryota</taxon>
        <taxon>Fungi</taxon>
        <taxon>Dikarya</taxon>
        <taxon>Ascomycota</taxon>
        <taxon>Pezizomycotina</taxon>
        <taxon>Sordariomycetes</taxon>
        <taxon>Hypocreomycetidae</taxon>
        <taxon>Hypocreales</taxon>
        <taxon>Ophiocordycipitaceae</taxon>
        <taxon>Ophiocordyceps</taxon>
    </lineage>
</organism>
<feature type="chain" id="PRO_5034654965" description="Biotrophy-associated secreted protein 2" evidence="2">
    <location>
        <begin position="19"/>
        <end position="117"/>
    </location>
</feature>
<dbReference type="EMBL" id="JAAVMX010000007">
    <property type="protein sequence ID" value="KAF4506304.1"/>
    <property type="molecule type" value="Genomic_DNA"/>
</dbReference>
<protein>
    <recommendedName>
        <fullName evidence="5">Biotrophy-associated secreted protein 2</fullName>
    </recommendedName>
</protein>
<keyword evidence="2" id="KW-0732">Signal</keyword>